<dbReference type="InterPro" id="IPR008007">
    <property type="entry name" value="Peptidase_M42"/>
</dbReference>
<evidence type="ECO:0000313" key="9">
    <source>
        <dbReference type="Proteomes" id="UP000228781"/>
    </source>
</evidence>
<dbReference type="NCBIfam" id="TIGR01883">
    <property type="entry name" value="PepT-like"/>
    <property type="match status" value="1"/>
</dbReference>
<dbReference type="EMBL" id="PFSK01000014">
    <property type="protein sequence ID" value="PJC22938.1"/>
    <property type="molecule type" value="Genomic_DNA"/>
</dbReference>
<dbReference type="Pfam" id="PF07687">
    <property type="entry name" value="M20_dimer"/>
    <property type="match status" value="1"/>
</dbReference>
<comment type="caution">
    <text evidence="8">The sequence shown here is derived from an EMBL/GenBank/DDBJ whole genome shotgun (WGS) entry which is preliminary data.</text>
</comment>
<evidence type="ECO:0000256" key="6">
    <source>
        <dbReference type="PIRSR" id="PIRSR001123-2"/>
    </source>
</evidence>
<evidence type="ECO:0000256" key="3">
    <source>
        <dbReference type="ARBA" id="ARBA00022801"/>
    </source>
</evidence>
<dbReference type="PIRSF" id="PIRSF001123">
    <property type="entry name" value="PepA_GA"/>
    <property type="match status" value="1"/>
</dbReference>
<evidence type="ECO:0000256" key="2">
    <source>
        <dbReference type="ARBA" id="ARBA00022723"/>
    </source>
</evidence>
<evidence type="ECO:0000256" key="4">
    <source>
        <dbReference type="ARBA" id="ARBA00022833"/>
    </source>
</evidence>
<dbReference type="SUPFAM" id="SSF55031">
    <property type="entry name" value="Bacterial exopeptidase dimerisation domain"/>
    <property type="match status" value="1"/>
</dbReference>
<comment type="cofactor">
    <cofactor evidence="1">
        <name>Zn(2+)</name>
        <dbReference type="ChEBI" id="CHEBI:29105"/>
    </cofactor>
</comment>
<name>A0A2M8EJQ4_UNCKA</name>
<organism evidence="8 9">
    <name type="scientific">candidate division WWE3 bacterium CG_4_9_14_0_2_um_filter_48_10</name>
    <dbReference type="NCBI Taxonomy" id="1975078"/>
    <lineage>
        <taxon>Bacteria</taxon>
        <taxon>Katanobacteria</taxon>
    </lineage>
</organism>
<dbReference type="PANTHER" id="PTHR42994:SF2">
    <property type="entry name" value="PEPTIDASE"/>
    <property type="match status" value="1"/>
</dbReference>
<dbReference type="InterPro" id="IPR010162">
    <property type="entry name" value="PepT-like"/>
</dbReference>
<dbReference type="GO" id="GO:0004177">
    <property type="term" value="F:aminopeptidase activity"/>
    <property type="evidence" value="ECO:0007669"/>
    <property type="project" value="UniProtKB-UniRule"/>
</dbReference>
<dbReference type="Gene3D" id="3.30.70.360">
    <property type="match status" value="1"/>
</dbReference>
<keyword evidence="4" id="KW-0862">Zinc</keyword>
<dbReference type="PANTHER" id="PTHR42994">
    <property type="entry name" value="PEPTIDASE T"/>
    <property type="match status" value="1"/>
</dbReference>
<dbReference type="InterPro" id="IPR002933">
    <property type="entry name" value="Peptidase_M20"/>
</dbReference>
<dbReference type="AlphaFoldDB" id="A0A2M8EJQ4"/>
<keyword evidence="2 6" id="KW-0479">Metal-binding</keyword>
<accession>A0A2M8EJQ4</accession>
<evidence type="ECO:0000256" key="5">
    <source>
        <dbReference type="PIRNR" id="PIRNR001123"/>
    </source>
</evidence>
<keyword evidence="3" id="KW-0378">Hydrolase</keyword>
<dbReference type="GO" id="GO:0046872">
    <property type="term" value="F:metal ion binding"/>
    <property type="evidence" value="ECO:0007669"/>
    <property type="project" value="UniProtKB-UniRule"/>
</dbReference>
<dbReference type="Proteomes" id="UP000228781">
    <property type="component" value="Unassembled WGS sequence"/>
</dbReference>
<dbReference type="Pfam" id="PF01546">
    <property type="entry name" value="Peptidase_M20"/>
    <property type="match status" value="1"/>
</dbReference>
<comment type="similarity">
    <text evidence="5">Belongs to the peptidase M42 family.</text>
</comment>
<evidence type="ECO:0000313" key="8">
    <source>
        <dbReference type="EMBL" id="PJC22938.1"/>
    </source>
</evidence>
<dbReference type="SUPFAM" id="SSF53187">
    <property type="entry name" value="Zn-dependent exopeptidases"/>
    <property type="match status" value="1"/>
</dbReference>
<feature type="binding site" evidence="6">
    <location>
        <position position="66"/>
    </location>
    <ligand>
        <name>Zn(2+)</name>
        <dbReference type="ChEBI" id="CHEBI:29105"/>
        <label>1</label>
    </ligand>
</feature>
<reference evidence="9" key="1">
    <citation type="submission" date="2017-09" db="EMBL/GenBank/DDBJ databases">
        <title>Depth-based differentiation of microbial function through sediment-hosted aquifers and enrichment of novel symbionts in the deep terrestrial subsurface.</title>
        <authorList>
            <person name="Probst A.J."/>
            <person name="Ladd B."/>
            <person name="Jarett J.K."/>
            <person name="Geller-Mcgrath D.E."/>
            <person name="Sieber C.M.K."/>
            <person name="Emerson J.B."/>
            <person name="Anantharaman K."/>
            <person name="Thomas B.C."/>
            <person name="Malmstrom R."/>
            <person name="Stieglmeier M."/>
            <person name="Klingl A."/>
            <person name="Woyke T."/>
            <person name="Ryan C.M."/>
            <person name="Banfield J.F."/>
        </authorList>
    </citation>
    <scope>NUCLEOTIDE SEQUENCE [LARGE SCALE GENOMIC DNA]</scope>
</reference>
<dbReference type="InterPro" id="IPR036264">
    <property type="entry name" value="Bact_exopeptidase_dim_dom"/>
</dbReference>
<evidence type="ECO:0000259" key="7">
    <source>
        <dbReference type="Pfam" id="PF07687"/>
    </source>
</evidence>
<evidence type="ECO:0000256" key="1">
    <source>
        <dbReference type="ARBA" id="ARBA00001947"/>
    </source>
</evidence>
<feature type="domain" description="Peptidase M20 dimerisation" evidence="7">
    <location>
        <begin position="171"/>
        <end position="262"/>
    </location>
</feature>
<protein>
    <submittedName>
        <fullName evidence="8">Peptidase M20</fullName>
    </submittedName>
</protein>
<dbReference type="Gene3D" id="3.40.630.10">
    <property type="entry name" value="Zn peptidases"/>
    <property type="match status" value="1"/>
</dbReference>
<dbReference type="InterPro" id="IPR011650">
    <property type="entry name" value="Peptidase_M20_dimer"/>
</dbReference>
<gene>
    <name evidence="8" type="ORF">CO059_00975</name>
</gene>
<comment type="cofactor">
    <cofactor evidence="6">
        <name>a divalent metal cation</name>
        <dbReference type="ChEBI" id="CHEBI:60240"/>
    </cofactor>
    <text evidence="6">Binds 2 divalent metal cations per subunit.</text>
</comment>
<proteinExistence type="inferred from homology"/>
<sequence length="364" mass="40074">MVDRKRLKRNFLNLTKIGSPSGKEGTALEFVKKELRTLAINFGQDKVENIIARTTGEGKPILVCTHLDTVEPCFGVKPVLKNGVFKSGGKTILGADNKAVVAAILEFLKILKEDNLKTCPLEIIFTVQEEFGSKGASALDFSKLRAKRGIVFDRPGPFGTITSAAPFYYTIDIEIKGKSVHAGLDPQKGVNAITIAASAISKLKQGRINKNTIVNIGKITGGESRNVVPGKVFIQAEVRSLNNQRARSEMKKVVEEFRKTSEDDGGKTSFKILNPAQGFRVKKEDEFVKKVKHEIKTLGFTPKFSPTCSGSDANILNNRGIKTLNLTYGARETHTTRESIALKDLENIVKLLLRIFAIQKERTD</sequence>